<dbReference type="GO" id="GO:0046654">
    <property type="term" value="P:tetrahydrofolate biosynthetic process"/>
    <property type="evidence" value="ECO:0007669"/>
    <property type="project" value="InterPro"/>
</dbReference>
<dbReference type="PROSITE" id="PS00075">
    <property type="entry name" value="DHFR_1"/>
    <property type="match status" value="1"/>
</dbReference>
<comment type="pathway">
    <text evidence="1">Cofactor biosynthesis; tetrahydrofolate biosynthesis; 5,6,7,8-tetrahydrofolate from 7,8-dihydrofolate: step 1/1.</text>
</comment>
<sequence>MFSIIAAVSNTNGLGKNGDIPWKEPDDMLFFRGMTSNTFDKTRQNAVIMGRLTYESFKGRRLPNRKMIVISSQENNNPDWFNNLDDALDSLCNDSIEQIFVIGGGQLYSEAIRNNRCMKIYLNHINTDAECDVFFPIIDFDVYELCSETQLTKNILARQYRNKHL</sequence>
<organism evidence="7">
    <name type="scientific">viral metagenome</name>
    <dbReference type="NCBI Taxonomy" id="1070528"/>
    <lineage>
        <taxon>unclassified sequences</taxon>
        <taxon>metagenomes</taxon>
        <taxon>organismal metagenomes</taxon>
    </lineage>
</organism>
<dbReference type="InterPro" id="IPR024072">
    <property type="entry name" value="DHFR-like_dom_sf"/>
</dbReference>
<evidence type="ECO:0000259" key="6">
    <source>
        <dbReference type="PROSITE" id="PS51330"/>
    </source>
</evidence>
<dbReference type="GO" id="GO:0046452">
    <property type="term" value="P:dihydrofolate metabolic process"/>
    <property type="evidence" value="ECO:0007669"/>
    <property type="project" value="TreeGrafter"/>
</dbReference>
<evidence type="ECO:0000256" key="2">
    <source>
        <dbReference type="ARBA" id="ARBA00012856"/>
    </source>
</evidence>
<dbReference type="AlphaFoldDB" id="A0A6C0F3T0"/>
<protein>
    <recommendedName>
        <fullName evidence="2">dihydrofolate reductase</fullName>
        <ecNumber evidence="2">1.5.1.3</ecNumber>
    </recommendedName>
</protein>
<keyword evidence="5" id="KW-0560">Oxidoreductase</keyword>
<dbReference type="PANTHER" id="PTHR48069">
    <property type="entry name" value="DIHYDROFOLATE REDUCTASE"/>
    <property type="match status" value="1"/>
</dbReference>
<evidence type="ECO:0000256" key="5">
    <source>
        <dbReference type="ARBA" id="ARBA00023002"/>
    </source>
</evidence>
<dbReference type="PROSITE" id="PS51330">
    <property type="entry name" value="DHFR_2"/>
    <property type="match status" value="1"/>
</dbReference>
<dbReference type="PRINTS" id="PR00070">
    <property type="entry name" value="DHFR"/>
</dbReference>
<dbReference type="EMBL" id="MN739014">
    <property type="protein sequence ID" value="QHT35209.1"/>
    <property type="molecule type" value="Genomic_DNA"/>
</dbReference>
<accession>A0A6C0F3T0</accession>
<keyword evidence="4" id="KW-0521">NADP</keyword>
<evidence type="ECO:0000256" key="1">
    <source>
        <dbReference type="ARBA" id="ARBA00004903"/>
    </source>
</evidence>
<dbReference type="GO" id="GO:0005739">
    <property type="term" value="C:mitochondrion"/>
    <property type="evidence" value="ECO:0007669"/>
    <property type="project" value="TreeGrafter"/>
</dbReference>
<dbReference type="InterPro" id="IPR017925">
    <property type="entry name" value="DHFR_CS"/>
</dbReference>
<dbReference type="GO" id="GO:0050661">
    <property type="term" value="F:NADP binding"/>
    <property type="evidence" value="ECO:0007669"/>
    <property type="project" value="InterPro"/>
</dbReference>
<proteinExistence type="predicted"/>
<evidence type="ECO:0000256" key="3">
    <source>
        <dbReference type="ARBA" id="ARBA00022563"/>
    </source>
</evidence>
<dbReference type="InterPro" id="IPR012259">
    <property type="entry name" value="DHFR"/>
</dbReference>
<dbReference type="InterPro" id="IPR001796">
    <property type="entry name" value="DHFR_dom"/>
</dbReference>
<dbReference type="PANTHER" id="PTHR48069:SF3">
    <property type="entry name" value="DIHYDROFOLATE REDUCTASE"/>
    <property type="match status" value="1"/>
</dbReference>
<dbReference type="EC" id="1.5.1.3" evidence="2"/>
<dbReference type="Gene3D" id="3.40.430.10">
    <property type="entry name" value="Dihydrofolate Reductase, subunit A"/>
    <property type="match status" value="1"/>
</dbReference>
<dbReference type="SUPFAM" id="SSF53597">
    <property type="entry name" value="Dihydrofolate reductase-like"/>
    <property type="match status" value="1"/>
</dbReference>
<dbReference type="CDD" id="cd00209">
    <property type="entry name" value="DHFR"/>
    <property type="match status" value="1"/>
</dbReference>
<name>A0A6C0F3T0_9ZZZZ</name>
<feature type="domain" description="DHFR" evidence="6">
    <location>
        <begin position="1"/>
        <end position="165"/>
    </location>
</feature>
<dbReference type="Pfam" id="PF00186">
    <property type="entry name" value="DHFR_1"/>
    <property type="match status" value="1"/>
</dbReference>
<reference evidence="7" key="1">
    <citation type="journal article" date="2020" name="Nature">
        <title>Giant virus diversity and host interactions through global metagenomics.</title>
        <authorList>
            <person name="Schulz F."/>
            <person name="Roux S."/>
            <person name="Paez-Espino D."/>
            <person name="Jungbluth S."/>
            <person name="Walsh D.A."/>
            <person name="Denef V.J."/>
            <person name="McMahon K.D."/>
            <person name="Konstantinidis K.T."/>
            <person name="Eloe-Fadrosh E.A."/>
            <person name="Kyrpides N.C."/>
            <person name="Woyke T."/>
        </authorList>
    </citation>
    <scope>NUCLEOTIDE SEQUENCE</scope>
    <source>
        <strain evidence="7">GVMAG-M-3300009180-1</strain>
    </source>
</reference>
<evidence type="ECO:0000256" key="4">
    <source>
        <dbReference type="ARBA" id="ARBA00022857"/>
    </source>
</evidence>
<dbReference type="GO" id="GO:0046655">
    <property type="term" value="P:folic acid metabolic process"/>
    <property type="evidence" value="ECO:0007669"/>
    <property type="project" value="TreeGrafter"/>
</dbReference>
<evidence type="ECO:0000313" key="7">
    <source>
        <dbReference type="EMBL" id="QHT35209.1"/>
    </source>
</evidence>
<dbReference type="GO" id="GO:0004146">
    <property type="term" value="F:dihydrofolate reductase activity"/>
    <property type="evidence" value="ECO:0007669"/>
    <property type="project" value="UniProtKB-EC"/>
</dbReference>
<keyword evidence="3" id="KW-0554">One-carbon metabolism</keyword>
<dbReference type="GO" id="GO:0006730">
    <property type="term" value="P:one-carbon metabolic process"/>
    <property type="evidence" value="ECO:0007669"/>
    <property type="project" value="UniProtKB-KW"/>
</dbReference>